<dbReference type="SUPFAM" id="SSF53756">
    <property type="entry name" value="UDP-Glycosyltransferase/glycogen phosphorylase"/>
    <property type="match status" value="1"/>
</dbReference>
<dbReference type="GO" id="GO:0016757">
    <property type="term" value="F:glycosyltransferase activity"/>
    <property type="evidence" value="ECO:0007669"/>
    <property type="project" value="UniProtKB-KW"/>
</dbReference>
<accession>A0A432MEH7</accession>
<evidence type="ECO:0000313" key="5">
    <source>
        <dbReference type="EMBL" id="RUL83888.1"/>
    </source>
</evidence>
<keyword evidence="1" id="KW-0328">Glycosyltransferase</keyword>
<dbReference type="PANTHER" id="PTHR12526:SF510">
    <property type="entry name" value="D-INOSITOL 3-PHOSPHATE GLYCOSYLTRANSFERASE"/>
    <property type="match status" value="1"/>
</dbReference>
<comment type="caution">
    <text evidence="5">The sequence shown here is derived from an EMBL/GenBank/DDBJ whole genome shotgun (WGS) entry which is preliminary data.</text>
</comment>
<organism evidence="5 6">
    <name type="scientific">Tautonia sociabilis</name>
    <dbReference type="NCBI Taxonomy" id="2080755"/>
    <lineage>
        <taxon>Bacteria</taxon>
        <taxon>Pseudomonadati</taxon>
        <taxon>Planctomycetota</taxon>
        <taxon>Planctomycetia</taxon>
        <taxon>Isosphaerales</taxon>
        <taxon>Isosphaeraceae</taxon>
        <taxon>Tautonia</taxon>
    </lineage>
</organism>
<feature type="domain" description="Glycosyltransferase subfamily 4-like N-terminal" evidence="4">
    <location>
        <begin position="14"/>
        <end position="166"/>
    </location>
</feature>
<dbReference type="PANTHER" id="PTHR12526">
    <property type="entry name" value="GLYCOSYLTRANSFERASE"/>
    <property type="match status" value="1"/>
</dbReference>
<dbReference type="AlphaFoldDB" id="A0A432MEH7"/>
<evidence type="ECO:0000259" key="4">
    <source>
        <dbReference type="Pfam" id="PF13439"/>
    </source>
</evidence>
<dbReference type="InterPro" id="IPR028098">
    <property type="entry name" value="Glyco_trans_4-like_N"/>
</dbReference>
<gene>
    <name evidence="5" type="ORF">TsocGM_21420</name>
</gene>
<name>A0A432MEH7_9BACT</name>
<dbReference type="EMBL" id="RYZH01000055">
    <property type="protein sequence ID" value="RUL83888.1"/>
    <property type="molecule type" value="Genomic_DNA"/>
</dbReference>
<proteinExistence type="predicted"/>
<evidence type="ECO:0000256" key="1">
    <source>
        <dbReference type="ARBA" id="ARBA00022676"/>
    </source>
</evidence>
<evidence type="ECO:0000259" key="3">
    <source>
        <dbReference type="Pfam" id="PF00534"/>
    </source>
</evidence>
<reference evidence="5 6" key="2">
    <citation type="submission" date="2019-01" db="EMBL/GenBank/DDBJ databases">
        <title>Tautonia sociabilis, a novel thermotolerant planctomycete of Isosphaeraceae family, isolated from a 4000 m deep subterranean habitat.</title>
        <authorList>
            <person name="Kovaleva O.L."/>
            <person name="Elcheninov A.G."/>
            <person name="Van Heerden E."/>
            <person name="Toshchakov S.V."/>
            <person name="Novikov A."/>
            <person name="Bonch-Osmolovskaya E.A."/>
            <person name="Kublanov I.V."/>
        </authorList>
    </citation>
    <scope>NUCLEOTIDE SEQUENCE [LARGE SCALE GENOMIC DNA]</scope>
    <source>
        <strain evidence="5 6">GM2012</strain>
    </source>
</reference>
<keyword evidence="2 5" id="KW-0808">Transferase</keyword>
<dbReference type="Pfam" id="PF13439">
    <property type="entry name" value="Glyco_transf_4"/>
    <property type="match status" value="1"/>
</dbReference>
<dbReference type="OrthoDB" id="9795746at2"/>
<dbReference type="Pfam" id="PF00534">
    <property type="entry name" value="Glycos_transf_1"/>
    <property type="match status" value="1"/>
</dbReference>
<keyword evidence="6" id="KW-1185">Reference proteome</keyword>
<protein>
    <submittedName>
        <fullName evidence="5">Glycosyltransferase</fullName>
    </submittedName>
</protein>
<dbReference type="InterPro" id="IPR001296">
    <property type="entry name" value="Glyco_trans_1"/>
</dbReference>
<reference evidence="5 6" key="1">
    <citation type="submission" date="2018-12" db="EMBL/GenBank/DDBJ databases">
        <authorList>
            <person name="Toschakov S.V."/>
        </authorList>
    </citation>
    <scope>NUCLEOTIDE SEQUENCE [LARGE SCALE GENOMIC DNA]</scope>
    <source>
        <strain evidence="5 6">GM2012</strain>
    </source>
</reference>
<dbReference type="RefSeq" id="WP_126727504.1">
    <property type="nucleotide sequence ID" value="NZ_RYZH01000055.1"/>
</dbReference>
<dbReference type="Gene3D" id="3.40.50.2000">
    <property type="entry name" value="Glycogen Phosphorylase B"/>
    <property type="match status" value="2"/>
</dbReference>
<evidence type="ECO:0000256" key="2">
    <source>
        <dbReference type="ARBA" id="ARBA00022679"/>
    </source>
</evidence>
<feature type="domain" description="Glycosyl transferase family 1" evidence="3">
    <location>
        <begin position="176"/>
        <end position="344"/>
    </location>
</feature>
<evidence type="ECO:0000313" key="6">
    <source>
        <dbReference type="Proteomes" id="UP000280296"/>
    </source>
</evidence>
<dbReference type="Proteomes" id="UP000280296">
    <property type="component" value="Unassembled WGS sequence"/>
</dbReference>
<sequence>MLKVLQVIPTLDRSGAEKQMVMLALGLPRDRFRVEVAALTRLGPLEEQLRAGGVPVHAIGKRHKVDPGALGRLTRLLRDRRFDVVQTWIFAANVYGRIASRRAGVPVVVTAEMAVDLWKGKGHVLIDRRLARWTDRVVGNSQAVVDFYRDAVGIDPEKLERIFSGIGDEEPPEVDRRAVREELGLPPEATLLLFAGRLYPQKGVIDLLKAADLLQHVRPNLRTVIAGDGPLRGELEAFARAVELLETGRVLFLGHREDVPRLLAAADALVLPSSFEGLPNVVLEAMRFRKPVVATAAPGTTEVVVDGQTGLLVPVGDATALARALLRVVDDPELARRLGEQGRARVESEFRAGVMIDRFAALYERIAREKGIAGV</sequence>